<name>A0ABD0KVU0_9CAEN</name>
<proteinExistence type="predicted"/>
<evidence type="ECO:0000313" key="2">
    <source>
        <dbReference type="Proteomes" id="UP001519460"/>
    </source>
</evidence>
<comment type="caution">
    <text evidence="1">The sequence shown here is derived from an EMBL/GenBank/DDBJ whole genome shotgun (WGS) entry which is preliminary data.</text>
</comment>
<organism evidence="1 2">
    <name type="scientific">Batillaria attramentaria</name>
    <dbReference type="NCBI Taxonomy" id="370345"/>
    <lineage>
        <taxon>Eukaryota</taxon>
        <taxon>Metazoa</taxon>
        <taxon>Spiralia</taxon>
        <taxon>Lophotrochozoa</taxon>
        <taxon>Mollusca</taxon>
        <taxon>Gastropoda</taxon>
        <taxon>Caenogastropoda</taxon>
        <taxon>Sorbeoconcha</taxon>
        <taxon>Cerithioidea</taxon>
        <taxon>Batillariidae</taxon>
        <taxon>Batillaria</taxon>
    </lineage>
</organism>
<keyword evidence="2" id="KW-1185">Reference proteome</keyword>
<dbReference type="Proteomes" id="UP001519460">
    <property type="component" value="Unassembled WGS sequence"/>
</dbReference>
<sequence length="81" mass="8945">MHPPYLTIRTPIPWNHCSFSSFSGHSRARRSLSVCVYSRPSPYWPALVQTDTPAPPRLLAANSDLKLLPAKTTGTAAKQVK</sequence>
<evidence type="ECO:0000313" key="1">
    <source>
        <dbReference type="EMBL" id="KAK7490887.1"/>
    </source>
</evidence>
<accession>A0ABD0KVU0</accession>
<reference evidence="1 2" key="1">
    <citation type="journal article" date="2023" name="Sci. Data">
        <title>Genome assembly of the Korean intertidal mud-creeper Batillaria attramentaria.</title>
        <authorList>
            <person name="Patra A.K."/>
            <person name="Ho P.T."/>
            <person name="Jun S."/>
            <person name="Lee S.J."/>
            <person name="Kim Y."/>
            <person name="Won Y.J."/>
        </authorList>
    </citation>
    <scope>NUCLEOTIDE SEQUENCE [LARGE SCALE GENOMIC DNA]</scope>
    <source>
        <strain evidence="1">Wonlab-2016</strain>
    </source>
</reference>
<gene>
    <name evidence="1" type="ORF">BaRGS_00017943</name>
</gene>
<dbReference type="AlphaFoldDB" id="A0ABD0KVU0"/>
<protein>
    <submittedName>
        <fullName evidence="1">Uncharacterized protein</fullName>
    </submittedName>
</protein>
<dbReference type="EMBL" id="JACVVK020000122">
    <property type="protein sequence ID" value="KAK7490887.1"/>
    <property type="molecule type" value="Genomic_DNA"/>
</dbReference>